<evidence type="ECO:0000259" key="2">
    <source>
        <dbReference type="Pfam" id="PF12680"/>
    </source>
</evidence>
<dbReference type="RefSeq" id="WP_382227630.1">
    <property type="nucleotide sequence ID" value="NZ_JBHTCA010000029.1"/>
</dbReference>
<dbReference type="Gene3D" id="3.10.450.50">
    <property type="match status" value="1"/>
</dbReference>
<dbReference type="Pfam" id="PF12680">
    <property type="entry name" value="SnoaL_2"/>
    <property type="match status" value="1"/>
</dbReference>
<accession>A0ABW2QPK0</accession>
<sequence length="416" mass="46395">MTLNTNYTFEAMEPQYNLRALRPDYEVTVTPDWTRRSEAFRATAKGKLDLPYGEGSRERIDFFPAADADAPLLIYFHGGYWQRGDKSMYSFLAEPYVKNGVAVALVNYDLCPSVRISKITPQTRKAVAWLYTNAGELGFSSERIFVMGHSAGGHITGMLLGTDWPAFQRGLPADLIKGGFPLSPLNDLEPVRFSSINDGVKMDAAEAKSESPMYHPPLTNAPQLVVCGARETDEFHRQADMYVETFSTVERPIERYSVPDSDHFDELNVLANENSVFFQKTLELIKRTLLAAQEKTNIATLKNIVKAFNTHNIPAVTAFFAEDGEMLSASGKEPCGTRLSGKAAIADALAKRFTSTPDIQWIDGTEWVSGNNGLSQWTVTWTDGDGIRTSIMGCDIYKFRDGLVVRKDTFYKQRVS</sequence>
<organism evidence="4 5">
    <name type="scientific">Hydrogenophaga atypica</name>
    <dbReference type="NCBI Taxonomy" id="249409"/>
    <lineage>
        <taxon>Bacteria</taxon>
        <taxon>Pseudomonadati</taxon>
        <taxon>Pseudomonadota</taxon>
        <taxon>Betaproteobacteria</taxon>
        <taxon>Burkholderiales</taxon>
        <taxon>Comamonadaceae</taxon>
        <taxon>Hydrogenophaga</taxon>
    </lineage>
</organism>
<dbReference type="InterPro" id="IPR029058">
    <property type="entry name" value="AB_hydrolase_fold"/>
</dbReference>
<dbReference type="EMBL" id="JBHTCA010000029">
    <property type="protein sequence ID" value="MFC7411341.1"/>
    <property type="molecule type" value="Genomic_DNA"/>
</dbReference>
<dbReference type="InterPro" id="IPR032710">
    <property type="entry name" value="NTF2-like_dom_sf"/>
</dbReference>
<dbReference type="Pfam" id="PF20434">
    <property type="entry name" value="BD-FAE"/>
    <property type="match status" value="1"/>
</dbReference>
<dbReference type="InterPro" id="IPR049492">
    <property type="entry name" value="BD-FAE-like_dom"/>
</dbReference>
<proteinExistence type="predicted"/>
<dbReference type="InterPro" id="IPR050300">
    <property type="entry name" value="GDXG_lipolytic_enzyme"/>
</dbReference>
<feature type="domain" description="BD-FAE-like" evidence="3">
    <location>
        <begin position="66"/>
        <end position="158"/>
    </location>
</feature>
<keyword evidence="5" id="KW-1185">Reference proteome</keyword>
<dbReference type="Proteomes" id="UP001596501">
    <property type="component" value="Unassembled WGS sequence"/>
</dbReference>
<dbReference type="GO" id="GO:0016787">
    <property type="term" value="F:hydrolase activity"/>
    <property type="evidence" value="ECO:0007669"/>
    <property type="project" value="UniProtKB-KW"/>
</dbReference>
<dbReference type="PANTHER" id="PTHR48081">
    <property type="entry name" value="AB HYDROLASE SUPERFAMILY PROTEIN C4A8.06C"/>
    <property type="match status" value="1"/>
</dbReference>
<name>A0ABW2QPK0_9BURK</name>
<keyword evidence="1 4" id="KW-0378">Hydrolase</keyword>
<evidence type="ECO:0000259" key="3">
    <source>
        <dbReference type="Pfam" id="PF20434"/>
    </source>
</evidence>
<feature type="domain" description="SnoaL-like" evidence="2">
    <location>
        <begin position="304"/>
        <end position="406"/>
    </location>
</feature>
<comment type="caution">
    <text evidence="4">The sequence shown here is derived from an EMBL/GenBank/DDBJ whole genome shotgun (WGS) entry which is preliminary data.</text>
</comment>
<dbReference type="Gene3D" id="3.40.50.1820">
    <property type="entry name" value="alpha/beta hydrolase"/>
    <property type="match status" value="1"/>
</dbReference>
<dbReference type="SUPFAM" id="SSF54427">
    <property type="entry name" value="NTF2-like"/>
    <property type="match status" value="1"/>
</dbReference>
<evidence type="ECO:0000313" key="5">
    <source>
        <dbReference type="Proteomes" id="UP001596501"/>
    </source>
</evidence>
<protein>
    <submittedName>
        <fullName evidence="4">Alpha/beta hydrolase fold domain-containing protein</fullName>
    </submittedName>
</protein>
<reference evidence="5" key="1">
    <citation type="journal article" date="2019" name="Int. J. Syst. Evol. Microbiol.">
        <title>The Global Catalogue of Microorganisms (GCM) 10K type strain sequencing project: providing services to taxonomists for standard genome sequencing and annotation.</title>
        <authorList>
            <consortium name="The Broad Institute Genomics Platform"/>
            <consortium name="The Broad Institute Genome Sequencing Center for Infectious Disease"/>
            <person name="Wu L."/>
            <person name="Ma J."/>
        </authorList>
    </citation>
    <scope>NUCLEOTIDE SEQUENCE [LARGE SCALE GENOMIC DNA]</scope>
    <source>
        <strain evidence="5">CGMCC 1.12371</strain>
    </source>
</reference>
<evidence type="ECO:0000256" key="1">
    <source>
        <dbReference type="ARBA" id="ARBA00022801"/>
    </source>
</evidence>
<evidence type="ECO:0000313" key="4">
    <source>
        <dbReference type="EMBL" id="MFC7411341.1"/>
    </source>
</evidence>
<dbReference type="PANTHER" id="PTHR48081:SF33">
    <property type="entry name" value="KYNURENINE FORMAMIDASE"/>
    <property type="match status" value="1"/>
</dbReference>
<gene>
    <name evidence="4" type="ORF">ACFQPB_20970</name>
</gene>
<dbReference type="SUPFAM" id="SSF53474">
    <property type="entry name" value="alpha/beta-Hydrolases"/>
    <property type="match status" value="1"/>
</dbReference>
<dbReference type="InterPro" id="IPR037401">
    <property type="entry name" value="SnoaL-like"/>
</dbReference>